<keyword evidence="4" id="KW-0677">Repeat</keyword>
<evidence type="ECO:0000256" key="3">
    <source>
        <dbReference type="ARBA" id="ARBA00022729"/>
    </source>
</evidence>
<evidence type="ECO:0000256" key="4">
    <source>
        <dbReference type="ARBA" id="ARBA00022737"/>
    </source>
</evidence>
<dbReference type="GO" id="GO:0005886">
    <property type="term" value="C:plasma membrane"/>
    <property type="evidence" value="ECO:0007669"/>
    <property type="project" value="UniProtKB-SubCell"/>
</dbReference>
<evidence type="ECO:0000259" key="10">
    <source>
        <dbReference type="PROSITE" id="PS50835"/>
    </source>
</evidence>
<sequence>MKNGKEFNWSAYADRMVQLEGQGTLLISVPIEEDAGQYECYAENQWGIATSNLVFLREAELRSFNHKELSTYVVYDGSPFRLHCEPPYGSPKPIVHWVYQDPAGVIRLINDSRITNDPDGNLWFSNTTLGDVSKGFHYCCAVTSLVRNEYKIGDCASIQVASEEGQLSSREPVLQYVSETNQTAIKGKRHELFCIYAGSPLPAIVWMKNGVKLEANDRISFGNFGKSVIFKSVDFKDEGNYTCEASNGVGSAKTHSIDLKVMAIPYFTVEPESQIVADGESVEFRCEVHGIPQPRIQWIHNGKLIEEAPENPRRTVSANRIFIKEVTKNDTGNYGCEATNSYGYVYKDVYVNVLALGPNITRPPMNEIVADGKTFTMTCHVFGAPKPQVKWFKDGVELTGGRYRTHESGDLEIINAFFPDTGHYTCRAFNKFGQAEASADLEVVRRTRIIERPEDVGILAGGIATFRCNAISDPSLALQINWLRNGELIDTEIESRFVIALDSSLRINKVNELDSGVYSCWARTEIDGDTANATLTVQGPPNPPLLTQTKCYDREATISWQPTGDNRSPIYKYSIEYTTSFTPDSWSIVNEFVSATEQSFNISMSPWANYTFRVIAWNKVGPSKPSAHSTVCSTQPDVPFENPSDVVGEGTTPENLVISWSVMPQVQHNGPNFKYRVSYKRDIPGASWINEDINDWKINRLEINNQPTYERYKIKVMAINEMGESRVAPDIVIGYSGEDQPTEAPGNLTLIGEPTSTTAELSWSPVSPESVRGLLRGYKFQIWTEEDGESGMKEIDVIGANTTHAIINKFVPNSKNFVRAVAYNGRFNGPPSATISFDTLEGTPGPVSNLDAHPTGSNGLLLSWTKPAEPNGKLTGYQIYYEVVYGTDVGPTQQRPDYVDADATSALLSNLRERTRYRIFVIATTAAGRGLPYYIEASTN</sequence>
<dbReference type="PANTHER" id="PTHR44170">
    <property type="entry name" value="PROTEIN SIDEKICK"/>
    <property type="match status" value="1"/>
</dbReference>
<dbReference type="FunFam" id="2.60.40.10:FF:001687">
    <property type="entry name" value="Neuroglian, isoform E"/>
    <property type="match status" value="1"/>
</dbReference>
<feature type="domain" description="Fibronectin type-III" evidence="11">
    <location>
        <begin position="540"/>
        <end position="637"/>
    </location>
</feature>
<dbReference type="FunFam" id="2.60.40.10:FF:000005">
    <property type="entry name" value="Neuronal cell adhesion molecule"/>
    <property type="match status" value="1"/>
</dbReference>
<feature type="domain" description="Fibronectin type-III" evidence="11">
    <location>
        <begin position="744"/>
        <end position="842"/>
    </location>
</feature>
<name>A0A6V7JAT1_9HYME</name>
<dbReference type="GO" id="GO:0007411">
    <property type="term" value="P:axon guidance"/>
    <property type="evidence" value="ECO:0007669"/>
    <property type="project" value="TreeGrafter"/>
</dbReference>
<gene>
    <name evidence="12" type="ORF">BBRV_LOCUS44702</name>
</gene>
<dbReference type="SUPFAM" id="SSF48726">
    <property type="entry name" value="Immunoglobulin"/>
    <property type="match status" value="6"/>
</dbReference>
<accession>A0A6V7JAT1</accession>
<dbReference type="GO" id="GO:0007420">
    <property type="term" value="P:brain development"/>
    <property type="evidence" value="ECO:0007669"/>
    <property type="project" value="TreeGrafter"/>
</dbReference>
<dbReference type="AlphaFoldDB" id="A0A6V7JAT1"/>
<dbReference type="CDD" id="cd00063">
    <property type="entry name" value="FN3"/>
    <property type="match status" value="4"/>
</dbReference>
<dbReference type="InterPro" id="IPR013098">
    <property type="entry name" value="Ig_I-set"/>
</dbReference>
<dbReference type="FunFam" id="2.60.40.10:FF:000035">
    <property type="entry name" value="Contactin 1"/>
    <property type="match status" value="1"/>
</dbReference>
<dbReference type="Pfam" id="PF07679">
    <property type="entry name" value="I-set"/>
    <property type="match status" value="4"/>
</dbReference>
<dbReference type="PROSITE" id="PS50835">
    <property type="entry name" value="IG_LIKE"/>
    <property type="match status" value="4"/>
</dbReference>
<feature type="domain" description="Ig-like" evidence="10">
    <location>
        <begin position="172"/>
        <end position="260"/>
    </location>
</feature>
<dbReference type="PANTHER" id="PTHR44170:SF6">
    <property type="entry name" value="CONTACTIN"/>
    <property type="match status" value="1"/>
</dbReference>
<dbReference type="InterPro" id="IPR007110">
    <property type="entry name" value="Ig-like_dom"/>
</dbReference>
<dbReference type="EMBL" id="CADCXW020000015">
    <property type="protein sequence ID" value="CAD1547849.1"/>
    <property type="molecule type" value="Genomic_DNA"/>
</dbReference>
<protein>
    <submittedName>
        <fullName evidence="12">Uncharacterized protein</fullName>
    </submittedName>
</protein>
<organism evidence="12">
    <name type="scientific">Bracon brevicornis</name>
    <dbReference type="NCBI Taxonomy" id="1563983"/>
    <lineage>
        <taxon>Eukaryota</taxon>
        <taxon>Metazoa</taxon>
        <taxon>Ecdysozoa</taxon>
        <taxon>Arthropoda</taxon>
        <taxon>Hexapoda</taxon>
        <taxon>Insecta</taxon>
        <taxon>Pterygota</taxon>
        <taxon>Neoptera</taxon>
        <taxon>Endopterygota</taxon>
        <taxon>Hymenoptera</taxon>
        <taxon>Apocrita</taxon>
        <taxon>Ichneumonoidea</taxon>
        <taxon>Braconidae</taxon>
        <taxon>Braconinae</taxon>
        <taxon>Bracon</taxon>
    </lineage>
</organism>
<dbReference type="FunFam" id="2.60.40.10:FF:000189">
    <property type="entry name" value="Neogenin isoform 3"/>
    <property type="match status" value="1"/>
</dbReference>
<evidence type="ECO:0000313" key="12">
    <source>
        <dbReference type="EMBL" id="CAD1547849.1"/>
    </source>
</evidence>
<feature type="domain" description="Fibronectin type-III" evidence="11">
    <location>
        <begin position="642"/>
        <end position="739"/>
    </location>
</feature>
<keyword evidence="5" id="KW-0130">Cell adhesion</keyword>
<keyword evidence="2" id="KW-1003">Cell membrane</keyword>
<dbReference type="InterPro" id="IPR013783">
    <property type="entry name" value="Ig-like_fold"/>
</dbReference>
<dbReference type="SMART" id="SM00409">
    <property type="entry name" value="IG"/>
    <property type="match status" value="5"/>
</dbReference>
<comment type="subcellular location">
    <subcellularLocation>
        <location evidence="1">Cell membrane</location>
    </subcellularLocation>
</comment>
<dbReference type="Pfam" id="PF00041">
    <property type="entry name" value="fn3"/>
    <property type="match status" value="3"/>
</dbReference>
<keyword evidence="8" id="KW-0325">Glycoprotein</keyword>
<keyword evidence="7" id="KW-1015">Disulfide bond</keyword>
<dbReference type="FunFam" id="2.60.40.10:FF:000028">
    <property type="entry name" value="Neuronal cell adhesion molecule"/>
    <property type="match status" value="1"/>
</dbReference>
<feature type="domain" description="Ig-like" evidence="10">
    <location>
        <begin position="358"/>
        <end position="442"/>
    </location>
</feature>
<feature type="domain" description="Fibronectin type-III" evidence="11">
    <location>
        <begin position="846"/>
        <end position="940"/>
    </location>
</feature>
<feature type="domain" description="Ig-like" evidence="10">
    <location>
        <begin position="265"/>
        <end position="352"/>
    </location>
</feature>
<dbReference type="GO" id="GO:0030424">
    <property type="term" value="C:axon"/>
    <property type="evidence" value="ECO:0007669"/>
    <property type="project" value="TreeGrafter"/>
</dbReference>
<dbReference type="InterPro" id="IPR003961">
    <property type="entry name" value="FN3_dom"/>
</dbReference>
<dbReference type="InterPro" id="IPR036116">
    <property type="entry name" value="FN3_sf"/>
</dbReference>
<feature type="domain" description="Ig-like" evidence="10">
    <location>
        <begin position="447"/>
        <end position="536"/>
    </location>
</feature>
<dbReference type="GO" id="GO:0098632">
    <property type="term" value="F:cell-cell adhesion mediator activity"/>
    <property type="evidence" value="ECO:0007669"/>
    <property type="project" value="TreeGrafter"/>
</dbReference>
<evidence type="ECO:0000256" key="5">
    <source>
        <dbReference type="ARBA" id="ARBA00022889"/>
    </source>
</evidence>
<keyword evidence="6" id="KW-0472">Membrane</keyword>
<dbReference type="SMART" id="SM00060">
    <property type="entry name" value="FN3"/>
    <property type="match status" value="4"/>
</dbReference>
<evidence type="ECO:0000256" key="1">
    <source>
        <dbReference type="ARBA" id="ARBA00004236"/>
    </source>
</evidence>
<keyword evidence="3" id="KW-0732">Signal</keyword>
<evidence type="ECO:0000256" key="8">
    <source>
        <dbReference type="ARBA" id="ARBA00023180"/>
    </source>
</evidence>
<evidence type="ECO:0000256" key="7">
    <source>
        <dbReference type="ARBA" id="ARBA00023157"/>
    </source>
</evidence>
<proteinExistence type="predicted"/>
<dbReference type="SUPFAM" id="SSF49265">
    <property type="entry name" value="Fibronectin type III"/>
    <property type="match status" value="2"/>
</dbReference>
<dbReference type="InterPro" id="IPR036179">
    <property type="entry name" value="Ig-like_dom_sf"/>
</dbReference>
<dbReference type="InterPro" id="IPR003598">
    <property type="entry name" value="Ig_sub2"/>
</dbReference>
<dbReference type="Gene3D" id="2.60.40.10">
    <property type="entry name" value="Immunoglobulins"/>
    <property type="match status" value="10"/>
</dbReference>
<dbReference type="FunFam" id="2.60.40.10:FF:001223">
    <property type="entry name" value="Sidekick cell adhesion molecule 1"/>
    <property type="match status" value="1"/>
</dbReference>
<dbReference type="InterPro" id="IPR003599">
    <property type="entry name" value="Ig_sub"/>
</dbReference>
<evidence type="ECO:0000256" key="9">
    <source>
        <dbReference type="ARBA" id="ARBA00023319"/>
    </source>
</evidence>
<evidence type="ECO:0000256" key="6">
    <source>
        <dbReference type="ARBA" id="ARBA00023136"/>
    </source>
</evidence>
<evidence type="ECO:0000256" key="2">
    <source>
        <dbReference type="ARBA" id="ARBA00022475"/>
    </source>
</evidence>
<dbReference type="SMART" id="SM00408">
    <property type="entry name" value="IGc2"/>
    <property type="match status" value="5"/>
</dbReference>
<evidence type="ECO:0000259" key="11">
    <source>
        <dbReference type="PROSITE" id="PS50853"/>
    </source>
</evidence>
<dbReference type="PROSITE" id="PS50853">
    <property type="entry name" value="FN3"/>
    <property type="match status" value="4"/>
</dbReference>
<keyword evidence="9" id="KW-0393">Immunoglobulin domain</keyword>
<reference evidence="12" key="1">
    <citation type="submission" date="2020-07" db="EMBL/GenBank/DDBJ databases">
        <authorList>
            <person name="Ferguson B K."/>
        </authorList>
    </citation>
    <scope>NUCLEOTIDE SEQUENCE</scope>
    <source>
        <strain evidence="12">L06</strain>
    </source>
</reference>